<dbReference type="Proteomes" id="UP000694251">
    <property type="component" value="Chromosome 12"/>
</dbReference>
<protein>
    <submittedName>
        <fullName evidence="12">RlpA-like protein double-psi beta-barrel domain</fullName>
    </submittedName>
</protein>
<dbReference type="EMBL" id="JAEFBJ010000012">
    <property type="protein sequence ID" value="KAG7548515.1"/>
    <property type="molecule type" value="Genomic_DNA"/>
</dbReference>
<proteinExistence type="inferred from homology"/>
<keyword evidence="7" id="KW-0961">Cell wall biogenesis/degradation</keyword>
<dbReference type="CDD" id="cd22274">
    <property type="entry name" value="DPBB_EXPA_N"/>
    <property type="match status" value="1"/>
</dbReference>
<evidence type="ECO:0000256" key="3">
    <source>
        <dbReference type="ARBA" id="ARBA00005392"/>
    </source>
</evidence>
<keyword evidence="9" id="KW-0812">Transmembrane</keyword>
<dbReference type="Pfam" id="PF03330">
    <property type="entry name" value="DPBB_1"/>
    <property type="match status" value="1"/>
</dbReference>
<dbReference type="OrthoDB" id="5823761at2759"/>
<evidence type="ECO:0000256" key="5">
    <source>
        <dbReference type="ARBA" id="ARBA00022525"/>
    </source>
</evidence>
<keyword evidence="5" id="KW-0964">Secreted</keyword>
<evidence type="ECO:0000256" key="6">
    <source>
        <dbReference type="ARBA" id="ARBA00023136"/>
    </source>
</evidence>
<dbReference type="PROSITE" id="PS50843">
    <property type="entry name" value="EXPANSIN_CBD"/>
    <property type="match status" value="1"/>
</dbReference>
<evidence type="ECO:0000259" key="11">
    <source>
        <dbReference type="PROSITE" id="PS50843"/>
    </source>
</evidence>
<evidence type="ECO:0000256" key="9">
    <source>
        <dbReference type="SAM" id="Phobius"/>
    </source>
</evidence>
<dbReference type="InterPro" id="IPR007112">
    <property type="entry name" value="Expansin/allergen_DPBB_dom"/>
</dbReference>
<keyword evidence="6 9" id="KW-0472">Membrane</keyword>
<dbReference type="SMART" id="SM00837">
    <property type="entry name" value="DPBB_1"/>
    <property type="match status" value="1"/>
</dbReference>
<dbReference type="PANTHER" id="PTHR31867">
    <property type="entry name" value="EXPANSIN-A15"/>
    <property type="match status" value="1"/>
</dbReference>
<comment type="caution">
    <text evidence="12">The sequence shown here is derived from an EMBL/GenBank/DDBJ whole genome shotgun (WGS) entry which is preliminary data.</text>
</comment>
<reference evidence="12 13" key="1">
    <citation type="submission" date="2020-12" db="EMBL/GenBank/DDBJ databases">
        <title>Concerted genomic and epigenomic changes stabilize Arabidopsis allopolyploids.</title>
        <authorList>
            <person name="Chen Z."/>
        </authorList>
    </citation>
    <scope>NUCLEOTIDE SEQUENCE [LARGE SCALE GENOMIC DNA]</scope>
    <source>
        <strain evidence="12">As9502</strain>
        <tissue evidence="12">Leaf</tissue>
    </source>
</reference>
<dbReference type="Pfam" id="PF01357">
    <property type="entry name" value="Expansin_C"/>
    <property type="match status" value="1"/>
</dbReference>
<feature type="domain" description="Expansin-like EG45" evidence="10">
    <location>
        <begin position="139"/>
        <end position="249"/>
    </location>
</feature>
<dbReference type="PROSITE" id="PS50842">
    <property type="entry name" value="EXPANSIN_EG45"/>
    <property type="match status" value="1"/>
</dbReference>
<evidence type="ECO:0000256" key="4">
    <source>
        <dbReference type="ARBA" id="ARBA00022512"/>
    </source>
</evidence>
<evidence type="ECO:0000256" key="8">
    <source>
        <dbReference type="SAM" id="MobiDB-lite"/>
    </source>
</evidence>
<name>A0A8T1YRS8_ARASU</name>
<evidence type="ECO:0000256" key="1">
    <source>
        <dbReference type="ARBA" id="ARBA00004170"/>
    </source>
</evidence>
<feature type="compositionally biased region" description="Low complexity" evidence="8">
    <location>
        <begin position="101"/>
        <end position="112"/>
    </location>
</feature>
<accession>A0A8T1YRS8</accession>
<dbReference type="GO" id="GO:0016020">
    <property type="term" value="C:membrane"/>
    <property type="evidence" value="ECO:0007669"/>
    <property type="project" value="UniProtKB-SubCell"/>
</dbReference>
<dbReference type="AlphaFoldDB" id="A0A8T1YRS8"/>
<dbReference type="InterPro" id="IPR007117">
    <property type="entry name" value="Expansin_CBD"/>
</dbReference>
<feature type="domain" description="Expansin-like CBD" evidence="11">
    <location>
        <begin position="259"/>
        <end position="331"/>
    </location>
</feature>
<keyword evidence="9" id="KW-1133">Transmembrane helix</keyword>
<keyword evidence="4" id="KW-0134">Cell wall</keyword>
<feature type="compositionally biased region" description="Low complexity" evidence="8">
    <location>
        <begin position="60"/>
        <end position="91"/>
    </location>
</feature>
<evidence type="ECO:0000259" key="10">
    <source>
        <dbReference type="PROSITE" id="PS50842"/>
    </source>
</evidence>
<feature type="region of interest" description="Disordered" evidence="8">
    <location>
        <begin position="32"/>
        <end position="122"/>
    </location>
</feature>
<dbReference type="InterPro" id="IPR002963">
    <property type="entry name" value="Expansin"/>
</dbReference>
<gene>
    <name evidence="12" type="ORF">ISN44_As12g036960</name>
</gene>
<evidence type="ECO:0000256" key="7">
    <source>
        <dbReference type="ARBA" id="ARBA00023316"/>
    </source>
</evidence>
<comment type="subcellular location">
    <subcellularLocation>
        <location evidence="1">Membrane</location>
        <topology evidence="1">Peripheral membrane protein</topology>
    </subcellularLocation>
    <subcellularLocation>
        <location evidence="2">Secreted</location>
        <location evidence="2">Cell wall</location>
    </subcellularLocation>
</comment>
<evidence type="ECO:0000313" key="12">
    <source>
        <dbReference type="EMBL" id="KAG7548515.1"/>
    </source>
</evidence>
<keyword evidence="13" id="KW-1185">Reference proteome</keyword>
<feature type="transmembrane region" description="Helical" evidence="9">
    <location>
        <begin position="7"/>
        <end position="26"/>
    </location>
</feature>
<comment type="similarity">
    <text evidence="3">Belongs to the expansin family. Expansin A subfamily.</text>
</comment>
<evidence type="ECO:0000313" key="13">
    <source>
        <dbReference type="Proteomes" id="UP000694251"/>
    </source>
</evidence>
<dbReference type="GO" id="GO:0009653">
    <property type="term" value="P:anatomical structure morphogenesis"/>
    <property type="evidence" value="ECO:0007669"/>
    <property type="project" value="UniProtKB-ARBA"/>
</dbReference>
<sequence length="343" mass="36845">MELLKRILYAKNLLMVMVIWIAPMTYGHGHATHVPGEGTGPPITGAHPSHVAHPSHGAQPSHGAHPSHGVHPSHAAHPSHGVHPSHGAHPSHGVHPHPSHGVHPSHGAHPSHGGLGPHSGWGHGRATFYGDINGGQTQQGACGYGDLHKQGYGLETAALSTALFNNGSRCGACFEIKCVDAPQWCLPGSIKITATNFCPPDFSKPKDCWCNPPQKHFDLSQPMFLKIAKYKAGVVPVKFRRVPCAKIGGVKFEIKGNPHFLMILPYNVGGAGDVRAMQVKGTRTEWIAMKKNWGQIWSTGVVLTGQCLSFRVTTSDGITKEFIDVTPPDWKCNGQSFDGKINF</sequence>
<dbReference type="GO" id="GO:0009664">
    <property type="term" value="P:plant-type cell wall organization"/>
    <property type="evidence" value="ECO:0007669"/>
    <property type="project" value="InterPro"/>
</dbReference>
<organism evidence="12 13">
    <name type="scientific">Arabidopsis suecica</name>
    <name type="common">Swedish thale-cress</name>
    <name type="synonym">Cardaminopsis suecica</name>
    <dbReference type="NCBI Taxonomy" id="45249"/>
    <lineage>
        <taxon>Eukaryota</taxon>
        <taxon>Viridiplantae</taxon>
        <taxon>Streptophyta</taxon>
        <taxon>Embryophyta</taxon>
        <taxon>Tracheophyta</taxon>
        <taxon>Spermatophyta</taxon>
        <taxon>Magnoliopsida</taxon>
        <taxon>eudicotyledons</taxon>
        <taxon>Gunneridae</taxon>
        <taxon>Pentapetalae</taxon>
        <taxon>rosids</taxon>
        <taxon>malvids</taxon>
        <taxon>Brassicales</taxon>
        <taxon>Brassicaceae</taxon>
        <taxon>Camelineae</taxon>
        <taxon>Arabidopsis</taxon>
    </lineage>
</organism>
<evidence type="ECO:0000256" key="2">
    <source>
        <dbReference type="ARBA" id="ARBA00004191"/>
    </source>
</evidence>
<dbReference type="InterPro" id="IPR009009">
    <property type="entry name" value="RlpA-like_DPBB"/>
</dbReference>
<feature type="compositionally biased region" description="Gly residues" evidence="8">
    <location>
        <begin position="113"/>
        <end position="122"/>
    </location>
</feature>